<dbReference type="EMBL" id="JACGWJ010000972">
    <property type="protein sequence ID" value="KAL0286248.1"/>
    <property type="molecule type" value="Genomic_DNA"/>
</dbReference>
<proteinExistence type="predicted"/>
<organism evidence="1">
    <name type="scientific">Sesamum radiatum</name>
    <name type="common">Black benniseed</name>
    <dbReference type="NCBI Taxonomy" id="300843"/>
    <lineage>
        <taxon>Eukaryota</taxon>
        <taxon>Viridiplantae</taxon>
        <taxon>Streptophyta</taxon>
        <taxon>Embryophyta</taxon>
        <taxon>Tracheophyta</taxon>
        <taxon>Spermatophyta</taxon>
        <taxon>Magnoliopsida</taxon>
        <taxon>eudicotyledons</taxon>
        <taxon>Gunneridae</taxon>
        <taxon>Pentapetalae</taxon>
        <taxon>asterids</taxon>
        <taxon>lamiids</taxon>
        <taxon>Lamiales</taxon>
        <taxon>Pedaliaceae</taxon>
        <taxon>Sesamum</taxon>
    </lineage>
</organism>
<dbReference type="AlphaFoldDB" id="A0AAW2IXR6"/>
<name>A0AAW2IXR6_SESRA</name>
<sequence>MKVFICKFITQWRGVVVGGQSAEMVGHEVLRSLLVFNGQVKLLQQSIHIIKYFNAA</sequence>
<reference evidence="1" key="1">
    <citation type="submission" date="2020-06" db="EMBL/GenBank/DDBJ databases">
        <authorList>
            <person name="Li T."/>
            <person name="Hu X."/>
            <person name="Zhang T."/>
            <person name="Song X."/>
            <person name="Zhang H."/>
            <person name="Dai N."/>
            <person name="Sheng W."/>
            <person name="Hou X."/>
            <person name="Wei L."/>
        </authorList>
    </citation>
    <scope>NUCLEOTIDE SEQUENCE</scope>
    <source>
        <strain evidence="1">G02</strain>
        <tissue evidence="1">Leaf</tissue>
    </source>
</reference>
<gene>
    <name evidence="1" type="ORF">Sradi_7153700</name>
</gene>
<protein>
    <submittedName>
        <fullName evidence="1">Uncharacterized protein</fullName>
    </submittedName>
</protein>
<reference evidence="1" key="2">
    <citation type="journal article" date="2024" name="Plant">
        <title>Genomic evolution and insights into agronomic trait innovations of Sesamum species.</title>
        <authorList>
            <person name="Miao H."/>
            <person name="Wang L."/>
            <person name="Qu L."/>
            <person name="Liu H."/>
            <person name="Sun Y."/>
            <person name="Le M."/>
            <person name="Wang Q."/>
            <person name="Wei S."/>
            <person name="Zheng Y."/>
            <person name="Lin W."/>
            <person name="Duan Y."/>
            <person name="Cao H."/>
            <person name="Xiong S."/>
            <person name="Wang X."/>
            <person name="Wei L."/>
            <person name="Li C."/>
            <person name="Ma Q."/>
            <person name="Ju M."/>
            <person name="Zhao R."/>
            <person name="Li G."/>
            <person name="Mu C."/>
            <person name="Tian Q."/>
            <person name="Mei H."/>
            <person name="Zhang T."/>
            <person name="Gao T."/>
            <person name="Zhang H."/>
        </authorList>
    </citation>
    <scope>NUCLEOTIDE SEQUENCE</scope>
    <source>
        <strain evidence="1">G02</strain>
    </source>
</reference>
<comment type="caution">
    <text evidence="1">The sequence shown here is derived from an EMBL/GenBank/DDBJ whole genome shotgun (WGS) entry which is preliminary data.</text>
</comment>
<accession>A0AAW2IXR6</accession>
<evidence type="ECO:0000313" key="1">
    <source>
        <dbReference type="EMBL" id="KAL0286248.1"/>
    </source>
</evidence>